<proteinExistence type="predicted"/>
<dbReference type="InterPro" id="IPR009078">
    <property type="entry name" value="Ferritin-like_SF"/>
</dbReference>
<protein>
    <submittedName>
        <fullName evidence="1">Uncharacterized protein</fullName>
    </submittedName>
</protein>
<evidence type="ECO:0000313" key="1">
    <source>
        <dbReference type="EMBL" id="AUX46278.1"/>
    </source>
</evidence>
<evidence type="ECO:0000313" key="2">
    <source>
        <dbReference type="Proteomes" id="UP000238348"/>
    </source>
</evidence>
<dbReference type="Proteomes" id="UP000238348">
    <property type="component" value="Chromosome"/>
</dbReference>
<dbReference type="InterPro" id="IPR012347">
    <property type="entry name" value="Ferritin-like"/>
</dbReference>
<name>A0A2L0F3X0_SORCE</name>
<accession>A0A2L0F3X0</accession>
<dbReference type="EMBL" id="CP012673">
    <property type="protein sequence ID" value="AUX46278.1"/>
    <property type="molecule type" value="Genomic_DNA"/>
</dbReference>
<dbReference type="Gene3D" id="1.20.1260.10">
    <property type="match status" value="1"/>
</dbReference>
<gene>
    <name evidence="1" type="ORF">SOCE26_077830</name>
</gene>
<dbReference type="AlphaFoldDB" id="A0A2L0F3X0"/>
<dbReference type="OrthoDB" id="7166292at2"/>
<dbReference type="RefSeq" id="WP_104984500.1">
    <property type="nucleotide sequence ID" value="NZ_CP012673.1"/>
</dbReference>
<organism evidence="1 2">
    <name type="scientific">Sorangium cellulosum</name>
    <name type="common">Polyangium cellulosum</name>
    <dbReference type="NCBI Taxonomy" id="56"/>
    <lineage>
        <taxon>Bacteria</taxon>
        <taxon>Pseudomonadati</taxon>
        <taxon>Myxococcota</taxon>
        <taxon>Polyangia</taxon>
        <taxon>Polyangiales</taxon>
        <taxon>Polyangiaceae</taxon>
        <taxon>Sorangium</taxon>
    </lineage>
</organism>
<sequence>MASVIGGEAAFIGSLTELIELNWSAVDAFAAALPRMSRSGDRSRLLSFLTDHEHHLDDLAALAHELGSPPLETPTRPKLKSKALTNGIVGDRAILEAMRCYEEETCAAYERTLLSREGLSDRARDALRQALAVERRHRDWFVEQLDARQGLMLLPL</sequence>
<dbReference type="SUPFAM" id="SSF47240">
    <property type="entry name" value="Ferritin-like"/>
    <property type="match status" value="1"/>
</dbReference>
<reference evidence="1 2" key="1">
    <citation type="submission" date="2015-09" db="EMBL/GenBank/DDBJ databases">
        <title>Sorangium comparison.</title>
        <authorList>
            <person name="Zaburannyi N."/>
            <person name="Bunk B."/>
            <person name="Overmann J."/>
            <person name="Mueller R."/>
        </authorList>
    </citation>
    <scope>NUCLEOTIDE SEQUENCE [LARGE SCALE GENOMIC DNA]</scope>
    <source>
        <strain evidence="1 2">So ce26</strain>
    </source>
</reference>
<dbReference type="CDD" id="cd00657">
    <property type="entry name" value="Ferritin_like"/>
    <property type="match status" value="1"/>
</dbReference>